<evidence type="ECO:0000256" key="3">
    <source>
        <dbReference type="ARBA" id="ARBA00005024"/>
    </source>
</evidence>
<evidence type="ECO:0000256" key="8">
    <source>
        <dbReference type="ARBA" id="ARBA00022679"/>
    </source>
</evidence>
<comment type="pathway">
    <text evidence="3">Amino-acid biosynthesis; L-arginine biosynthesis; N(2)-acetyl-L-ornithine from L-glutamate: step 4/4.</text>
</comment>
<dbReference type="GO" id="GO:0006526">
    <property type="term" value="P:L-arginine biosynthetic process"/>
    <property type="evidence" value="ECO:0007669"/>
    <property type="project" value="UniProtKB-UniPathway"/>
</dbReference>
<comment type="subcellular location">
    <subcellularLocation>
        <location evidence="2">Mitochondrion</location>
    </subcellularLocation>
</comment>
<dbReference type="STRING" id="1229662.W3WZJ2"/>
<dbReference type="HOGENOM" id="CLU_016922_10_1_1"/>
<evidence type="ECO:0000256" key="7">
    <source>
        <dbReference type="ARBA" id="ARBA00022605"/>
    </source>
</evidence>
<dbReference type="eggNOG" id="KOG1401">
    <property type="taxonomic scope" value="Eukaryota"/>
</dbReference>
<dbReference type="GO" id="GO:0005759">
    <property type="term" value="C:mitochondrial matrix"/>
    <property type="evidence" value="ECO:0007669"/>
    <property type="project" value="TreeGrafter"/>
</dbReference>
<evidence type="ECO:0000256" key="5">
    <source>
        <dbReference type="ARBA" id="ARBA00012919"/>
    </source>
</evidence>
<evidence type="ECO:0000256" key="4">
    <source>
        <dbReference type="ARBA" id="ARBA00008954"/>
    </source>
</evidence>
<gene>
    <name evidence="11" type="ORF">PFICI_09108</name>
</gene>
<dbReference type="NCBIfam" id="TIGR00707">
    <property type="entry name" value="argD"/>
    <property type="match status" value="1"/>
</dbReference>
<dbReference type="PANTHER" id="PTHR11986">
    <property type="entry name" value="AMINOTRANSFERASE CLASS III"/>
    <property type="match status" value="1"/>
</dbReference>
<sequence>MAFRLPVRRAVASGRRYLSSAQSAAAASNLSHEAQQSIARDAALPNPDPTEDSASAAMVKEHQKYMLATYARPPPVFVKGDGSYLYDLENRKYLDFTSGIAVNGLGHCDPGMANIIADQAKTLWHASNLYYNPWTGALSQLLVEKTLESGAMHDASTVFVCNSGSEANEAAIKFSRKTGKVLDPSGAKHEIVSFHQSFHGRTMGSLSATPNPKYQEPFSPMLPGFKYGTYNDVAAINELVTEKTCGVIIEPIQGEGGVNVATDDFLIALAKRCREVGAVLVYDEIQCGMSRTGSFWAHGHLPKEAHPDIITTAKALGNGFPIGATIVNNNVSEKIKIGDHGTTFGGNPMACRLAHYVVSRLADPELQKGVADKSVALKKRFDQLRERFPDLISEVRGKGLILGLQLSQDPTPIIKAARERGLLIISAGTNTLRFVPPLTITAEEIESGLNILEQAIESTR</sequence>
<protein>
    <recommendedName>
        <fullName evidence="5">acetylornithine transaminase</fullName>
        <ecNumber evidence="5">2.6.1.11</ecNumber>
    </recommendedName>
</protein>
<name>W3WZJ2_PESFW</name>
<dbReference type="RefSeq" id="XP_007835880.1">
    <property type="nucleotide sequence ID" value="XM_007837689.1"/>
</dbReference>
<keyword evidence="6 11" id="KW-0032">Aminotransferase</keyword>
<dbReference type="OMA" id="MVPGFKY"/>
<keyword evidence="7" id="KW-0028">Amino-acid biosynthesis</keyword>
<dbReference type="UniPathway" id="UPA00068">
    <property type="reaction ID" value="UER00109"/>
</dbReference>
<dbReference type="CDD" id="cd00610">
    <property type="entry name" value="OAT_like"/>
    <property type="match status" value="1"/>
</dbReference>
<dbReference type="InterPro" id="IPR049704">
    <property type="entry name" value="Aminotrans_3_PPA_site"/>
</dbReference>
<evidence type="ECO:0000313" key="12">
    <source>
        <dbReference type="Proteomes" id="UP000030651"/>
    </source>
</evidence>
<comment type="cofactor">
    <cofactor evidence="1">
        <name>pyridoxal 5'-phosphate</name>
        <dbReference type="ChEBI" id="CHEBI:597326"/>
    </cofactor>
</comment>
<keyword evidence="8 11" id="KW-0808">Transferase</keyword>
<proteinExistence type="inferred from homology"/>
<dbReference type="PIRSF" id="PIRSF000521">
    <property type="entry name" value="Transaminase_4ab_Lys_Orn"/>
    <property type="match status" value="1"/>
</dbReference>
<dbReference type="GO" id="GO:0042802">
    <property type="term" value="F:identical protein binding"/>
    <property type="evidence" value="ECO:0007669"/>
    <property type="project" value="TreeGrafter"/>
</dbReference>
<dbReference type="Pfam" id="PF00202">
    <property type="entry name" value="Aminotran_3"/>
    <property type="match status" value="1"/>
</dbReference>
<evidence type="ECO:0000313" key="11">
    <source>
        <dbReference type="EMBL" id="ETS79255.1"/>
    </source>
</evidence>
<dbReference type="PANTHER" id="PTHR11986:SF79">
    <property type="entry name" value="ACETYLORNITHINE AMINOTRANSFERASE, MITOCHONDRIAL"/>
    <property type="match status" value="1"/>
</dbReference>
<dbReference type="InterPro" id="IPR004636">
    <property type="entry name" value="AcOrn/SuccOrn_fam"/>
</dbReference>
<evidence type="ECO:0000256" key="10">
    <source>
        <dbReference type="RuleBase" id="RU003560"/>
    </source>
</evidence>
<dbReference type="EMBL" id="KI912114">
    <property type="protein sequence ID" value="ETS79255.1"/>
    <property type="molecule type" value="Genomic_DNA"/>
</dbReference>
<dbReference type="OrthoDB" id="5419315at2759"/>
<evidence type="ECO:0000256" key="1">
    <source>
        <dbReference type="ARBA" id="ARBA00001933"/>
    </source>
</evidence>
<comment type="similarity">
    <text evidence="4 10">Belongs to the class-III pyridoxal-phosphate-dependent aminotransferase family.</text>
</comment>
<dbReference type="HAMAP" id="MF_01107">
    <property type="entry name" value="ArgD_aminotrans_3"/>
    <property type="match status" value="1"/>
</dbReference>
<evidence type="ECO:0000256" key="2">
    <source>
        <dbReference type="ARBA" id="ARBA00004173"/>
    </source>
</evidence>
<accession>W3WZJ2</accession>
<dbReference type="InterPro" id="IPR015422">
    <property type="entry name" value="PyrdxlP-dep_Trfase_small"/>
</dbReference>
<dbReference type="EC" id="2.6.1.11" evidence="5"/>
<keyword evidence="12" id="KW-1185">Reference proteome</keyword>
<dbReference type="GO" id="GO:0030170">
    <property type="term" value="F:pyridoxal phosphate binding"/>
    <property type="evidence" value="ECO:0007669"/>
    <property type="project" value="InterPro"/>
</dbReference>
<dbReference type="InterPro" id="IPR050103">
    <property type="entry name" value="Class-III_PLP-dep_AT"/>
</dbReference>
<dbReference type="InterPro" id="IPR005814">
    <property type="entry name" value="Aminotrans_3"/>
</dbReference>
<dbReference type="InterPro" id="IPR015421">
    <property type="entry name" value="PyrdxlP-dep_Trfase_major"/>
</dbReference>
<dbReference type="AlphaFoldDB" id="W3WZJ2"/>
<dbReference type="FunFam" id="3.40.640.10:FF:000004">
    <property type="entry name" value="Acetylornithine aminotransferase"/>
    <property type="match status" value="1"/>
</dbReference>
<dbReference type="GO" id="GO:0003992">
    <property type="term" value="F:N2-acetyl-L-ornithine:2-oxoglutarate 5-aminotransferase activity"/>
    <property type="evidence" value="ECO:0007669"/>
    <property type="project" value="UniProtKB-EC"/>
</dbReference>
<dbReference type="Gene3D" id="3.40.640.10">
    <property type="entry name" value="Type I PLP-dependent aspartate aminotransferase-like (Major domain)"/>
    <property type="match status" value="1"/>
</dbReference>
<dbReference type="Gene3D" id="3.90.1150.10">
    <property type="entry name" value="Aspartate Aminotransferase, domain 1"/>
    <property type="match status" value="1"/>
</dbReference>
<dbReference type="Proteomes" id="UP000030651">
    <property type="component" value="Unassembled WGS sequence"/>
</dbReference>
<dbReference type="PROSITE" id="PS00600">
    <property type="entry name" value="AA_TRANSFER_CLASS_3"/>
    <property type="match status" value="1"/>
</dbReference>
<reference evidence="12" key="1">
    <citation type="journal article" date="2015" name="BMC Genomics">
        <title>Genomic and transcriptomic analysis of the endophytic fungus Pestalotiopsis fici reveals its lifestyle and high potential for synthesis of natural products.</title>
        <authorList>
            <person name="Wang X."/>
            <person name="Zhang X."/>
            <person name="Liu L."/>
            <person name="Xiang M."/>
            <person name="Wang W."/>
            <person name="Sun X."/>
            <person name="Che Y."/>
            <person name="Guo L."/>
            <person name="Liu G."/>
            <person name="Guo L."/>
            <person name="Wang C."/>
            <person name="Yin W.B."/>
            <person name="Stadler M."/>
            <person name="Zhang X."/>
            <person name="Liu X."/>
        </authorList>
    </citation>
    <scope>NUCLEOTIDE SEQUENCE [LARGE SCALE GENOMIC DNA]</scope>
    <source>
        <strain evidence="12">W106-1 / CGMCC3.15140</strain>
    </source>
</reference>
<dbReference type="NCBIfam" id="NF002325">
    <property type="entry name" value="PRK01278.1"/>
    <property type="match status" value="1"/>
</dbReference>
<dbReference type="KEGG" id="pfy:PFICI_09108"/>
<dbReference type="SUPFAM" id="SSF53383">
    <property type="entry name" value="PLP-dependent transferases"/>
    <property type="match status" value="1"/>
</dbReference>
<dbReference type="InParanoid" id="W3WZJ2"/>
<evidence type="ECO:0000256" key="9">
    <source>
        <dbReference type="ARBA" id="ARBA00022898"/>
    </source>
</evidence>
<dbReference type="InterPro" id="IPR015424">
    <property type="entry name" value="PyrdxlP-dep_Trfase"/>
</dbReference>
<evidence type="ECO:0000256" key="6">
    <source>
        <dbReference type="ARBA" id="ARBA00022576"/>
    </source>
</evidence>
<dbReference type="GeneID" id="19274121"/>
<keyword evidence="9 10" id="KW-0663">Pyridoxal phosphate</keyword>
<organism evidence="11 12">
    <name type="scientific">Pestalotiopsis fici (strain W106-1 / CGMCC3.15140)</name>
    <dbReference type="NCBI Taxonomy" id="1229662"/>
    <lineage>
        <taxon>Eukaryota</taxon>
        <taxon>Fungi</taxon>
        <taxon>Dikarya</taxon>
        <taxon>Ascomycota</taxon>
        <taxon>Pezizomycotina</taxon>
        <taxon>Sordariomycetes</taxon>
        <taxon>Xylariomycetidae</taxon>
        <taxon>Amphisphaeriales</taxon>
        <taxon>Sporocadaceae</taxon>
        <taxon>Pestalotiopsis</taxon>
    </lineage>
</organism>
<dbReference type="FunCoup" id="W3WZJ2">
    <property type="interactions" value="274"/>
</dbReference>